<protein>
    <submittedName>
        <fullName evidence="2">Uncharacterized protein</fullName>
    </submittedName>
</protein>
<dbReference type="AlphaFoldDB" id="A0A7J7X5B6"/>
<gene>
    <name evidence="2" type="ORF">mRhiFer1_010255</name>
</gene>
<reference evidence="2 3" key="1">
    <citation type="journal article" date="2020" name="Nature">
        <title>Six reference-quality genomes reveal evolution of bat adaptations.</title>
        <authorList>
            <person name="Jebb D."/>
            <person name="Huang Z."/>
            <person name="Pippel M."/>
            <person name="Hughes G.M."/>
            <person name="Lavrichenko K."/>
            <person name="Devanna P."/>
            <person name="Winkler S."/>
            <person name="Jermiin L.S."/>
            <person name="Skirmuntt E.C."/>
            <person name="Katzourakis A."/>
            <person name="Burkitt-Gray L."/>
            <person name="Ray D.A."/>
            <person name="Sullivan K.A.M."/>
            <person name="Roscito J.G."/>
            <person name="Kirilenko B.M."/>
            <person name="Davalos L.M."/>
            <person name="Corthals A.P."/>
            <person name="Power M.L."/>
            <person name="Jones G."/>
            <person name="Ransome R.D."/>
            <person name="Dechmann D.K.N."/>
            <person name="Locatelli A.G."/>
            <person name="Puechmaille S.J."/>
            <person name="Fedrigo O."/>
            <person name="Jarvis E.D."/>
            <person name="Hiller M."/>
            <person name="Vernes S.C."/>
            <person name="Myers E.W."/>
            <person name="Teeling E.C."/>
        </authorList>
    </citation>
    <scope>NUCLEOTIDE SEQUENCE [LARGE SCALE GENOMIC DNA]</scope>
    <source>
        <strain evidence="2">MRhiFer1</strain>
        <tissue evidence="2">Lung</tissue>
    </source>
</reference>
<dbReference type="EMBL" id="JACAGC010000009">
    <property type="protein sequence ID" value="KAF6344879.1"/>
    <property type="molecule type" value="Genomic_DNA"/>
</dbReference>
<evidence type="ECO:0000313" key="3">
    <source>
        <dbReference type="Proteomes" id="UP000585614"/>
    </source>
</evidence>
<sequence>MQERRGLEWASVWSATCPQQPHASGWSALILGLPQGPWTEHICTQPPAEGPVTVRQTPTPSLPGLTPWLGLPAPGGSPQPAPCETPGLCHHPDQSAWMPPAPTSHGSHTLVSGPFRGCPSWTCRISMNIVFCKHFVTIWVS</sequence>
<feature type="region of interest" description="Disordered" evidence="1">
    <location>
        <begin position="45"/>
        <end position="82"/>
    </location>
</feature>
<evidence type="ECO:0000313" key="2">
    <source>
        <dbReference type="EMBL" id="KAF6344879.1"/>
    </source>
</evidence>
<comment type="caution">
    <text evidence="2">The sequence shown here is derived from an EMBL/GenBank/DDBJ whole genome shotgun (WGS) entry which is preliminary data.</text>
</comment>
<evidence type="ECO:0000256" key="1">
    <source>
        <dbReference type="SAM" id="MobiDB-lite"/>
    </source>
</evidence>
<dbReference type="Proteomes" id="UP000585614">
    <property type="component" value="Unassembled WGS sequence"/>
</dbReference>
<proteinExistence type="predicted"/>
<name>A0A7J7X5B6_RHIFE</name>
<organism evidence="2 3">
    <name type="scientific">Rhinolophus ferrumequinum</name>
    <name type="common">Greater horseshoe bat</name>
    <dbReference type="NCBI Taxonomy" id="59479"/>
    <lineage>
        <taxon>Eukaryota</taxon>
        <taxon>Metazoa</taxon>
        <taxon>Chordata</taxon>
        <taxon>Craniata</taxon>
        <taxon>Vertebrata</taxon>
        <taxon>Euteleostomi</taxon>
        <taxon>Mammalia</taxon>
        <taxon>Eutheria</taxon>
        <taxon>Laurasiatheria</taxon>
        <taxon>Chiroptera</taxon>
        <taxon>Yinpterochiroptera</taxon>
        <taxon>Rhinolophoidea</taxon>
        <taxon>Rhinolophidae</taxon>
        <taxon>Rhinolophinae</taxon>
        <taxon>Rhinolophus</taxon>
    </lineage>
</organism>
<accession>A0A7J7X5B6</accession>